<dbReference type="Proteomes" id="UP000307749">
    <property type="component" value="Unassembled WGS sequence"/>
</dbReference>
<evidence type="ECO:0000313" key="2">
    <source>
        <dbReference type="Proteomes" id="UP000307749"/>
    </source>
</evidence>
<accession>A0A4S3KV19</accession>
<dbReference type="EMBL" id="MWQO01000003">
    <property type="protein sequence ID" value="THD12154.1"/>
    <property type="molecule type" value="Genomic_DNA"/>
</dbReference>
<protein>
    <recommendedName>
        <fullName evidence="3">SPOR domain-containing protein</fullName>
    </recommendedName>
</protein>
<dbReference type="AlphaFoldDB" id="A0A4S3KV19"/>
<comment type="caution">
    <text evidence="1">The sequence shown here is derived from an EMBL/GenBank/DDBJ whole genome shotgun (WGS) entry which is preliminary data.</text>
</comment>
<evidence type="ECO:0000313" key="1">
    <source>
        <dbReference type="EMBL" id="THD12154.1"/>
    </source>
</evidence>
<name>A0A4S3KV19_9GAMM</name>
<sequence length="213" mass="23429">MILRRIVLLLLLLNLAAAAWWLWPWHAPTPIAVTQAGVPTLHLLHEALPRAATQVPAAAPGALAQCLSVGPFTTQAEMQQAFAALVAHVPRIQYRVAESAVSRGWWVYLTAPGREQALTMARALAAHGVRDYYVITAGEQQNSISLGLFQDPGNAQRREAQLRTLGFPAQLRQRVEQVPQYYIEFQLPAAAGFVWQAHVAHADILHAQARPCD</sequence>
<evidence type="ECO:0008006" key="3">
    <source>
        <dbReference type="Google" id="ProtNLM"/>
    </source>
</evidence>
<dbReference type="STRING" id="993689.GCA_002077135_03277"/>
<keyword evidence="2" id="KW-1185">Reference proteome</keyword>
<reference evidence="1 2" key="1">
    <citation type="submission" date="2017-02" db="EMBL/GenBank/DDBJ databases">
        <title>Whole genome sequencing of Metallibacterium scheffleri DSM 24874 (T).</title>
        <authorList>
            <person name="Kumar S."/>
            <person name="Patil P."/>
            <person name="Patil P.B."/>
        </authorList>
    </citation>
    <scope>NUCLEOTIDE SEQUENCE [LARGE SCALE GENOMIC DNA]</scope>
    <source>
        <strain evidence="1 2">DSM 24874</strain>
    </source>
</reference>
<dbReference type="OrthoDB" id="5986009at2"/>
<dbReference type="RefSeq" id="WP_081129701.1">
    <property type="nucleotide sequence ID" value="NZ_LDOS01000002.1"/>
</dbReference>
<organism evidence="1 2">
    <name type="scientific">Metallibacterium scheffleri</name>
    <dbReference type="NCBI Taxonomy" id="993689"/>
    <lineage>
        <taxon>Bacteria</taxon>
        <taxon>Pseudomonadati</taxon>
        <taxon>Pseudomonadota</taxon>
        <taxon>Gammaproteobacteria</taxon>
        <taxon>Lysobacterales</taxon>
        <taxon>Rhodanobacteraceae</taxon>
        <taxon>Metallibacterium</taxon>
    </lineage>
</organism>
<proteinExistence type="predicted"/>
<gene>
    <name evidence="1" type="ORF">B1806_00975</name>
</gene>